<dbReference type="GO" id="GO:0006302">
    <property type="term" value="P:double-strand break repair"/>
    <property type="evidence" value="ECO:0007669"/>
    <property type="project" value="InterPro"/>
</dbReference>
<comment type="caution">
    <text evidence="2">The sequence shown here is derived from an EMBL/GenBank/DDBJ whole genome shotgun (WGS) entry which is preliminary data.</text>
</comment>
<name>A0A931FR68_9HYPH</name>
<accession>A0A931FR68</accession>
<dbReference type="Proteomes" id="UP000599312">
    <property type="component" value="Unassembled WGS sequence"/>
</dbReference>
<dbReference type="Pfam" id="PF13476">
    <property type="entry name" value="AAA_23"/>
    <property type="match status" value="1"/>
</dbReference>
<dbReference type="CDD" id="cd00267">
    <property type="entry name" value="ABC_ATPase"/>
    <property type="match status" value="1"/>
</dbReference>
<dbReference type="InterPro" id="IPR027417">
    <property type="entry name" value="P-loop_NTPase"/>
</dbReference>
<dbReference type="GO" id="GO:0016887">
    <property type="term" value="F:ATP hydrolysis activity"/>
    <property type="evidence" value="ECO:0007669"/>
    <property type="project" value="InterPro"/>
</dbReference>
<reference evidence="2" key="1">
    <citation type="submission" date="2020-11" db="EMBL/GenBank/DDBJ databases">
        <authorList>
            <person name="Kim M.K."/>
        </authorList>
    </citation>
    <scope>NUCLEOTIDE SEQUENCE</scope>
    <source>
        <strain evidence="2">BT350</strain>
    </source>
</reference>
<evidence type="ECO:0000259" key="1">
    <source>
        <dbReference type="Pfam" id="PF13476"/>
    </source>
</evidence>
<dbReference type="EMBL" id="JADQDO010000013">
    <property type="protein sequence ID" value="MBF9235417.1"/>
    <property type="molecule type" value="Genomic_DNA"/>
</dbReference>
<organism evidence="2 3">
    <name type="scientific">Microvirga alba</name>
    <dbReference type="NCBI Taxonomy" id="2791025"/>
    <lineage>
        <taxon>Bacteria</taxon>
        <taxon>Pseudomonadati</taxon>
        <taxon>Pseudomonadota</taxon>
        <taxon>Alphaproteobacteria</taxon>
        <taxon>Hyphomicrobiales</taxon>
        <taxon>Methylobacteriaceae</taxon>
        <taxon>Microvirga</taxon>
    </lineage>
</organism>
<gene>
    <name evidence="2" type="ORF">I2H38_18810</name>
</gene>
<evidence type="ECO:0000313" key="3">
    <source>
        <dbReference type="Proteomes" id="UP000599312"/>
    </source>
</evidence>
<keyword evidence="3" id="KW-1185">Reference proteome</keyword>
<feature type="domain" description="Rad50/SbcC-type AAA" evidence="1">
    <location>
        <begin position="122"/>
        <end position="174"/>
    </location>
</feature>
<protein>
    <submittedName>
        <fullName evidence="2">AAA family ATPase</fullName>
    </submittedName>
</protein>
<proteinExistence type="predicted"/>
<evidence type="ECO:0000313" key="2">
    <source>
        <dbReference type="EMBL" id="MBF9235417.1"/>
    </source>
</evidence>
<sequence length="1300" mass="141027">MTEKQSAVREIHLLTTDVLLSELVNGCEVSLGGEKRLGIVSSDARAMLDWYRRNPNKWAANLNGDDVEALIDLVGSEPASVVTTGGTNNAPSGSRLRLLKLRAHRFAGLHLYGKTSEPPDIFEFAPGKPITLFEGANGSGKTSIANAIVWCLTGQLIRSQRAPEQGPVEFPCEVSHSDGRSTKHPMSAITPLPHAHSDLPVDGAPIPADGWVELTFCDAQGNTLPPILRRQERTPRGRIVEVAPDFSGIDLDPIAWRIATTMPALLPFLSVGSASQLGEAVARLTGLADLVDLAKHADKVSDRITTRTVKELNSKLDQAVRQYQEQSSDLLAIVDAHSDMAIEGGLPTAEAAEAKDRLDAISNGFAALKTTRLAAAREVLGETFDSESKQARDGLERSVRPAIEQIKQLAGLPAIARLLALKVDQGQTAKVVELIGAVEAEAATLNELASSPDLARRAQLYARVSAWMHDHDEAHGNNCPICIRSLEGAVDPVTGRGVTDHLTEAAKDRETVARTIAEWSSLWLGRLVRELPESIGTEARRDLPSSPVSLLREGFLKELFETESMSGTLAPLSSDAADLFDKHAATLPAFDEPTAFKLPEQLSAAKALEQMVARINRALAFAEWRETNSARLRKLSHIFQKGEDGSEDADRAISRRLAALLAIVEGATPLNSAIDLVGRMLRSKGEHVQTKTRIEACGKAREALAVIVPLGGLAQTQVDALRTKLHRRSEHWRKEMFRNATEFAPELTNTGMDAKGILELRVGRQGVEAPAQHISNASALRGALLGFFLAFREHVLATRGGLELLVLDDPQELLDNDNRERLARGLSKVARTGAQLLVTTHDRKFARSVVGENRADDVVAHVSVHPVNAVRPTLSLSPAIEEVDRKREEFFKNPDDAIRAQDYASALRVFLEGRLGDLFDELTHPAYSAGTKALTLFPLVDKLKGLVATGEGELFTNATVRRFADNPALGAGAEARQVLNTSHHDKSSITYMDVKNVAPQFAQLRSSIEDVHQQFRYHRWREPLAPDARPDNVVALKPMARPSFAVPLCPDIAAFVGKLSDDGSQDVAEEQLIGEWFDSKSLYFIRGETLGFAIPSGSVAIVESEPYPGRDQNLVIARPKGQVLARRLIRATGSTGISLAAQMPDPRQSRKSLIFDESKIKLHRIVGVIFSTMPPPKGGDEATEIGDVPELARIAIAYRVKEDSAVPLALPGQIVLGGDELQPSDLDACEGHLIAVSLSIGASVFKRVGARLSGRLRHLRQFETIGGLGSSVLIATEQLDQTPDVPIMTSARKIIGVLYD</sequence>
<dbReference type="PANTHER" id="PTHR32114:SF2">
    <property type="entry name" value="ABC TRANSPORTER ABCH.3"/>
    <property type="match status" value="1"/>
</dbReference>
<dbReference type="SUPFAM" id="SSF52540">
    <property type="entry name" value="P-loop containing nucleoside triphosphate hydrolases"/>
    <property type="match status" value="1"/>
</dbReference>
<dbReference type="InterPro" id="IPR038729">
    <property type="entry name" value="Rad50/SbcC_AAA"/>
</dbReference>
<dbReference type="Gene3D" id="3.40.50.300">
    <property type="entry name" value="P-loop containing nucleotide triphosphate hydrolases"/>
    <property type="match status" value="2"/>
</dbReference>
<dbReference type="PANTHER" id="PTHR32114">
    <property type="entry name" value="ABC TRANSPORTER ABCH.3"/>
    <property type="match status" value="1"/>
</dbReference>